<proteinExistence type="predicted"/>
<feature type="compositionally biased region" description="Basic and acidic residues" evidence="1">
    <location>
        <begin position="1"/>
        <end position="14"/>
    </location>
</feature>
<sequence length="32" mass="3830">MHLQDTGKENDDHLPLGQGEMPYQDFLRFLKR</sequence>
<reference evidence="2" key="1">
    <citation type="journal article" date="2014" name="Front. Microbiol.">
        <title>High frequency of phylogenetically diverse reductive dehalogenase-homologous genes in deep subseafloor sedimentary metagenomes.</title>
        <authorList>
            <person name="Kawai M."/>
            <person name="Futagami T."/>
            <person name="Toyoda A."/>
            <person name="Takaki Y."/>
            <person name="Nishi S."/>
            <person name="Hori S."/>
            <person name="Arai W."/>
            <person name="Tsubouchi T."/>
            <person name="Morono Y."/>
            <person name="Uchiyama I."/>
            <person name="Ito T."/>
            <person name="Fujiyama A."/>
            <person name="Inagaki F."/>
            <person name="Takami H."/>
        </authorList>
    </citation>
    <scope>NUCLEOTIDE SEQUENCE</scope>
    <source>
        <strain evidence="2">Expedition CK06-06</strain>
    </source>
</reference>
<dbReference type="Gene3D" id="3.20.20.150">
    <property type="entry name" value="Divalent-metal-dependent TIM barrel enzymes"/>
    <property type="match status" value="1"/>
</dbReference>
<protein>
    <submittedName>
        <fullName evidence="2">Uncharacterized protein</fullName>
    </submittedName>
</protein>
<dbReference type="AlphaFoldDB" id="X1RCF8"/>
<evidence type="ECO:0000256" key="1">
    <source>
        <dbReference type="SAM" id="MobiDB-lite"/>
    </source>
</evidence>
<name>X1RCF8_9ZZZZ</name>
<gene>
    <name evidence="2" type="ORF">S06H3_67162</name>
</gene>
<comment type="caution">
    <text evidence="2">The sequence shown here is derived from an EMBL/GenBank/DDBJ whole genome shotgun (WGS) entry which is preliminary data.</text>
</comment>
<feature type="region of interest" description="Disordered" evidence="1">
    <location>
        <begin position="1"/>
        <end position="20"/>
    </location>
</feature>
<accession>X1RCF8</accession>
<evidence type="ECO:0000313" key="2">
    <source>
        <dbReference type="EMBL" id="GAI64691.1"/>
    </source>
</evidence>
<feature type="non-terminal residue" evidence="2">
    <location>
        <position position="32"/>
    </location>
</feature>
<organism evidence="2">
    <name type="scientific">marine sediment metagenome</name>
    <dbReference type="NCBI Taxonomy" id="412755"/>
    <lineage>
        <taxon>unclassified sequences</taxon>
        <taxon>metagenomes</taxon>
        <taxon>ecological metagenomes</taxon>
    </lineage>
</organism>
<dbReference type="EMBL" id="BARV01046299">
    <property type="protein sequence ID" value="GAI64691.1"/>
    <property type="molecule type" value="Genomic_DNA"/>
</dbReference>